<evidence type="ECO:0000256" key="6">
    <source>
        <dbReference type="ARBA" id="ARBA00022723"/>
    </source>
</evidence>
<dbReference type="AlphaFoldDB" id="A0A6P9E3J3"/>
<evidence type="ECO:0000256" key="10">
    <source>
        <dbReference type="ARBA" id="ARBA00022833"/>
    </source>
</evidence>
<dbReference type="GO" id="GO:0004674">
    <property type="term" value="F:protein serine/threonine kinase activity"/>
    <property type="evidence" value="ECO:0007669"/>
    <property type="project" value="UniProtKB-EC"/>
</dbReference>
<dbReference type="FunCoup" id="A0A6P9E3J3">
    <property type="interactions" value="41"/>
</dbReference>
<dbReference type="PROSITE" id="PS50089">
    <property type="entry name" value="ZF_RING_2"/>
    <property type="match status" value="1"/>
</dbReference>
<evidence type="ECO:0000256" key="11">
    <source>
        <dbReference type="ARBA" id="ARBA00022989"/>
    </source>
</evidence>
<comment type="subcellular location">
    <subcellularLocation>
        <location evidence="2">Membrane</location>
        <topology evidence="2">Single-pass membrane protein</topology>
    </subcellularLocation>
</comment>
<comment type="similarity">
    <text evidence="14">Belongs to the RING-type zinc finger family. ATL subfamily.</text>
</comment>
<dbReference type="InterPro" id="IPR025287">
    <property type="entry name" value="WAK_GUB"/>
</dbReference>
<name>A0A6P9E3J3_JUGRE</name>
<keyword evidence="20" id="KW-1185">Reference proteome</keyword>
<gene>
    <name evidence="21" type="primary">LOC109004574</name>
</gene>
<evidence type="ECO:0000256" key="15">
    <source>
        <dbReference type="ARBA" id="ARBA00047899"/>
    </source>
</evidence>
<reference evidence="21" key="1">
    <citation type="submission" date="2025-08" db="UniProtKB">
        <authorList>
            <consortium name="RefSeq"/>
        </authorList>
    </citation>
    <scope>IDENTIFICATION</scope>
    <source>
        <tissue evidence="21">Leaves</tissue>
    </source>
</reference>
<protein>
    <submittedName>
        <fullName evidence="21">RING-H2 finger protein ATL21A</fullName>
    </submittedName>
</protein>
<sequence length="387" mass="43129">MHILKVVTTTTTSFFFFFLLFFFSMPYLATSKELCLKSVCRRNEPKIHFPFRIKSRQPESCGYPGFDLFCNEAGQTLMKLPGLYSGEFMVEGIEYHKQEIWLNDPKSCLPKLILFHNLSAGSPFKGVNYQDFTFFNCSESFDLGVSRLTPIVCLSDSNYTVFATSSARVIEILSTTCKLFKTVSVPVQSPFDEQILSSDLSDDLRLTWDEPGCGKCESQGGQCGFKSNSSHNIVCSHIPQSGRLPRGARYAITIGVGVPASLCFLGLLSFLCGRVKSFVRRRDPIPELNPSVAPQSTLVLGLDGPTIESYPKIVLGESRRLPKPDDHTCPICLSEYRPKETLKPIPKCQHCFHAACIDEWLKLNATCPICRNPPPQPLPALISVDVS</sequence>
<dbReference type="GO" id="GO:0016020">
    <property type="term" value="C:membrane"/>
    <property type="evidence" value="ECO:0007669"/>
    <property type="project" value="UniProtKB-SubCell"/>
</dbReference>
<organism evidence="20 21">
    <name type="scientific">Juglans regia</name>
    <name type="common">English walnut</name>
    <dbReference type="NCBI Taxonomy" id="51240"/>
    <lineage>
        <taxon>Eukaryota</taxon>
        <taxon>Viridiplantae</taxon>
        <taxon>Streptophyta</taxon>
        <taxon>Embryophyta</taxon>
        <taxon>Tracheophyta</taxon>
        <taxon>Spermatophyta</taxon>
        <taxon>Magnoliopsida</taxon>
        <taxon>eudicotyledons</taxon>
        <taxon>Gunneridae</taxon>
        <taxon>Pentapetalae</taxon>
        <taxon>rosids</taxon>
        <taxon>fabids</taxon>
        <taxon>Fagales</taxon>
        <taxon>Juglandaceae</taxon>
        <taxon>Juglans</taxon>
    </lineage>
</organism>
<dbReference type="GeneID" id="109004574"/>
<feature type="transmembrane region" description="Helical" evidence="18">
    <location>
        <begin position="250"/>
        <end position="272"/>
    </location>
</feature>
<keyword evidence="9" id="KW-0833">Ubl conjugation pathway</keyword>
<keyword evidence="7" id="KW-0732">Signal</keyword>
<dbReference type="PANTHER" id="PTHR46279:SF10">
    <property type="entry name" value="RING-TYPE E3 UBIQUITIN TRANSFERASE"/>
    <property type="match status" value="1"/>
</dbReference>
<evidence type="ECO:0000313" key="20">
    <source>
        <dbReference type="Proteomes" id="UP000235220"/>
    </source>
</evidence>
<keyword evidence="6" id="KW-0479">Metal-binding</keyword>
<evidence type="ECO:0000256" key="5">
    <source>
        <dbReference type="ARBA" id="ARBA00022692"/>
    </source>
</evidence>
<keyword evidence="12 18" id="KW-0472">Membrane</keyword>
<evidence type="ECO:0000256" key="1">
    <source>
        <dbReference type="ARBA" id="ARBA00000900"/>
    </source>
</evidence>
<comment type="catalytic activity">
    <reaction evidence="15">
        <text>L-threonyl-[protein] + ATP = O-phospho-L-threonyl-[protein] + ADP + H(+)</text>
        <dbReference type="Rhea" id="RHEA:46608"/>
        <dbReference type="Rhea" id="RHEA-COMP:11060"/>
        <dbReference type="Rhea" id="RHEA-COMP:11605"/>
        <dbReference type="ChEBI" id="CHEBI:15378"/>
        <dbReference type="ChEBI" id="CHEBI:30013"/>
        <dbReference type="ChEBI" id="CHEBI:30616"/>
        <dbReference type="ChEBI" id="CHEBI:61977"/>
        <dbReference type="ChEBI" id="CHEBI:456216"/>
        <dbReference type="EC" id="2.7.11.1"/>
    </reaction>
</comment>
<dbReference type="KEGG" id="jre:109004574"/>
<keyword evidence="5 18" id="KW-0812">Transmembrane</keyword>
<evidence type="ECO:0000256" key="9">
    <source>
        <dbReference type="ARBA" id="ARBA00022786"/>
    </source>
</evidence>
<dbReference type="Pfam" id="PF14380">
    <property type="entry name" value="WAK_assoc"/>
    <property type="match status" value="1"/>
</dbReference>
<dbReference type="Pfam" id="PF13947">
    <property type="entry name" value="GUB_WAK_bind"/>
    <property type="match status" value="1"/>
</dbReference>
<dbReference type="GO" id="GO:0008270">
    <property type="term" value="F:zinc ion binding"/>
    <property type="evidence" value="ECO:0007669"/>
    <property type="project" value="UniProtKB-KW"/>
</dbReference>
<dbReference type="InParanoid" id="A0A6P9E3J3"/>
<evidence type="ECO:0000256" key="12">
    <source>
        <dbReference type="ARBA" id="ARBA00023136"/>
    </source>
</evidence>
<evidence type="ECO:0000256" key="8">
    <source>
        <dbReference type="ARBA" id="ARBA00022771"/>
    </source>
</evidence>
<evidence type="ECO:0000256" key="13">
    <source>
        <dbReference type="ARBA" id="ARBA00023180"/>
    </source>
</evidence>
<dbReference type="RefSeq" id="XP_035542655.1">
    <property type="nucleotide sequence ID" value="XM_035686762.1"/>
</dbReference>
<keyword evidence="10" id="KW-0862">Zinc</keyword>
<dbReference type="Pfam" id="PF13639">
    <property type="entry name" value="zf-RING_2"/>
    <property type="match status" value="1"/>
</dbReference>
<comment type="catalytic activity">
    <reaction evidence="1">
        <text>S-ubiquitinyl-[E2 ubiquitin-conjugating enzyme]-L-cysteine + [acceptor protein]-L-lysine = [E2 ubiquitin-conjugating enzyme]-L-cysteine + N(6)-ubiquitinyl-[acceptor protein]-L-lysine.</text>
        <dbReference type="EC" id="2.3.2.27"/>
    </reaction>
</comment>
<dbReference type="Gene3D" id="3.30.40.10">
    <property type="entry name" value="Zinc/RING finger domain, C3HC4 (zinc finger)"/>
    <property type="match status" value="1"/>
</dbReference>
<dbReference type="InterPro" id="IPR013083">
    <property type="entry name" value="Znf_RING/FYVE/PHD"/>
</dbReference>
<dbReference type="CDD" id="cd16461">
    <property type="entry name" value="RING-H2_EL5-like"/>
    <property type="match status" value="1"/>
</dbReference>
<evidence type="ECO:0000256" key="16">
    <source>
        <dbReference type="ARBA" id="ARBA00048679"/>
    </source>
</evidence>
<dbReference type="InterPro" id="IPR032872">
    <property type="entry name" value="WAK_assoc_C"/>
</dbReference>
<dbReference type="GO" id="GO:0061630">
    <property type="term" value="F:ubiquitin protein ligase activity"/>
    <property type="evidence" value="ECO:0007669"/>
    <property type="project" value="UniProtKB-EC"/>
</dbReference>
<keyword evidence="4" id="KW-0808">Transferase</keyword>
<evidence type="ECO:0000256" key="7">
    <source>
        <dbReference type="ARBA" id="ARBA00022729"/>
    </source>
</evidence>
<accession>A0A6P9E3J3</accession>
<evidence type="ECO:0000313" key="21">
    <source>
        <dbReference type="RefSeq" id="XP_035542655.1"/>
    </source>
</evidence>
<keyword evidence="8 17" id="KW-0863">Zinc-finger</keyword>
<feature type="domain" description="RING-type" evidence="19">
    <location>
        <begin position="329"/>
        <end position="371"/>
    </location>
</feature>
<evidence type="ECO:0000256" key="4">
    <source>
        <dbReference type="ARBA" id="ARBA00022679"/>
    </source>
</evidence>
<keyword evidence="13" id="KW-0325">Glycoprotein</keyword>
<evidence type="ECO:0000256" key="14">
    <source>
        <dbReference type="ARBA" id="ARBA00024209"/>
    </source>
</evidence>
<comment type="pathway">
    <text evidence="3">Protein modification; protein ubiquitination.</text>
</comment>
<dbReference type="Proteomes" id="UP000235220">
    <property type="component" value="Chromosome 16"/>
</dbReference>
<keyword evidence="11 18" id="KW-1133">Transmembrane helix</keyword>
<evidence type="ECO:0000256" key="18">
    <source>
        <dbReference type="SAM" id="Phobius"/>
    </source>
</evidence>
<dbReference type="InterPro" id="IPR001841">
    <property type="entry name" value="Znf_RING"/>
</dbReference>
<evidence type="ECO:0000256" key="17">
    <source>
        <dbReference type="PROSITE-ProRule" id="PRU00175"/>
    </source>
</evidence>
<dbReference type="PANTHER" id="PTHR46279">
    <property type="entry name" value="RING/U-BOX SUPERFAMILY PROTEIN"/>
    <property type="match status" value="1"/>
</dbReference>
<dbReference type="SUPFAM" id="SSF57850">
    <property type="entry name" value="RING/U-box"/>
    <property type="match status" value="1"/>
</dbReference>
<dbReference type="GO" id="GO:0030247">
    <property type="term" value="F:polysaccharide binding"/>
    <property type="evidence" value="ECO:0007669"/>
    <property type="project" value="InterPro"/>
</dbReference>
<dbReference type="SMART" id="SM00184">
    <property type="entry name" value="RING"/>
    <property type="match status" value="1"/>
</dbReference>
<evidence type="ECO:0000256" key="3">
    <source>
        <dbReference type="ARBA" id="ARBA00004906"/>
    </source>
</evidence>
<evidence type="ECO:0000256" key="2">
    <source>
        <dbReference type="ARBA" id="ARBA00004167"/>
    </source>
</evidence>
<proteinExistence type="inferred from homology"/>
<evidence type="ECO:0000259" key="19">
    <source>
        <dbReference type="PROSITE" id="PS50089"/>
    </source>
</evidence>
<dbReference type="InterPro" id="IPR046948">
    <property type="entry name" value="ATL20-22-like"/>
</dbReference>
<dbReference type="OrthoDB" id="8062037at2759"/>
<comment type="catalytic activity">
    <reaction evidence="16">
        <text>L-seryl-[protein] + ATP = O-phospho-L-seryl-[protein] + ADP + H(+)</text>
        <dbReference type="Rhea" id="RHEA:17989"/>
        <dbReference type="Rhea" id="RHEA-COMP:9863"/>
        <dbReference type="Rhea" id="RHEA-COMP:11604"/>
        <dbReference type="ChEBI" id="CHEBI:15378"/>
        <dbReference type="ChEBI" id="CHEBI:29999"/>
        <dbReference type="ChEBI" id="CHEBI:30616"/>
        <dbReference type="ChEBI" id="CHEBI:83421"/>
        <dbReference type="ChEBI" id="CHEBI:456216"/>
        <dbReference type="EC" id="2.7.11.1"/>
    </reaction>
</comment>